<accession>A0ABM3I0C6</accession>
<dbReference type="Pfam" id="PF13966">
    <property type="entry name" value="zf-RVT"/>
    <property type="match status" value="1"/>
</dbReference>
<dbReference type="GeneID" id="125418487"/>
<protein>
    <submittedName>
        <fullName evidence="3">Uncharacterized protein LOC125418487</fullName>
    </submittedName>
</protein>
<organism evidence="2 3">
    <name type="scientific">Ziziphus jujuba</name>
    <name type="common">Chinese jujube</name>
    <name type="synonym">Ziziphus sativa</name>
    <dbReference type="NCBI Taxonomy" id="326968"/>
    <lineage>
        <taxon>Eukaryota</taxon>
        <taxon>Viridiplantae</taxon>
        <taxon>Streptophyta</taxon>
        <taxon>Embryophyta</taxon>
        <taxon>Tracheophyta</taxon>
        <taxon>Spermatophyta</taxon>
        <taxon>Magnoliopsida</taxon>
        <taxon>eudicotyledons</taxon>
        <taxon>Gunneridae</taxon>
        <taxon>Pentapetalae</taxon>
        <taxon>rosids</taxon>
        <taxon>fabids</taxon>
        <taxon>Rosales</taxon>
        <taxon>Rhamnaceae</taxon>
        <taxon>Paliureae</taxon>
        <taxon>Ziziphus</taxon>
    </lineage>
</organism>
<evidence type="ECO:0000313" key="2">
    <source>
        <dbReference type="Proteomes" id="UP001652623"/>
    </source>
</evidence>
<dbReference type="InterPro" id="IPR026960">
    <property type="entry name" value="RVT-Znf"/>
</dbReference>
<gene>
    <name evidence="3" type="primary">LOC125418487</name>
</gene>
<keyword evidence="2" id="KW-1185">Reference proteome</keyword>
<evidence type="ECO:0000259" key="1">
    <source>
        <dbReference type="Pfam" id="PF13966"/>
    </source>
</evidence>
<dbReference type="Proteomes" id="UP001652623">
    <property type="component" value="Chromosome 12"/>
</dbReference>
<reference evidence="3" key="1">
    <citation type="submission" date="2025-08" db="UniProtKB">
        <authorList>
            <consortium name="RefSeq"/>
        </authorList>
    </citation>
    <scope>IDENTIFICATION</scope>
    <source>
        <tissue evidence="3">Seedling</tissue>
    </source>
</reference>
<name>A0ABM3I0C6_ZIZJJ</name>
<proteinExistence type="predicted"/>
<sequence length="296" mass="34476">MEDVNIALLCKLGWSLETNVNLAWVRAWNKVVIERLFDRDSVDKILNLFWMDNTQDDSVIWMGSHSGKFQVKSTYKFINPVPGELSKWWTFLWKSNIHDILKFFMWKLASKGLPLRETLKRRNWGVSDVRCPFGCEHVEDEVHLFLHCSVTRAFWLASPWSIKLENHPVDDLDALLNILIDLSAALLVHTEDSTIFFLFVALTFDSSWKLQNSFLFEGKKPILEEEVRVLFKRFAEHKKVLSLNPTHSPIPREMALTAWSPPLLEFIKINCDASIKGGFYGYWSSHEEPQGQNNYD</sequence>
<evidence type="ECO:0000313" key="3">
    <source>
        <dbReference type="RefSeq" id="XP_048318004.2"/>
    </source>
</evidence>
<feature type="domain" description="Reverse transcriptase zinc-binding" evidence="1">
    <location>
        <begin position="69"/>
        <end position="155"/>
    </location>
</feature>
<dbReference type="RefSeq" id="XP_048318004.2">
    <property type="nucleotide sequence ID" value="XM_048462047.2"/>
</dbReference>